<feature type="domain" description="YobI-like P-loop NTPase" evidence="3">
    <location>
        <begin position="33"/>
        <end position="440"/>
    </location>
</feature>
<dbReference type="SUPFAM" id="SSF52540">
    <property type="entry name" value="P-loop containing nucleoside triphosphate hydrolases"/>
    <property type="match status" value="1"/>
</dbReference>
<keyword evidence="2" id="KW-0812">Transmembrane</keyword>
<feature type="transmembrane region" description="Helical" evidence="2">
    <location>
        <begin position="181"/>
        <end position="208"/>
    </location>
</feature>
<organism evidence="4 5">
    <name type="scientific">Collinsella aerofaciens</name>
    <dbReference type="NCBI Taxonomy" id="74426"/>
    <lineage>
        <taxon>Bacteria</taxon>
        <taxon>Bacillati</taxon>
        <taxon>Actinomycetota</taxon>
        <taxon>Coriobacteriia</taxon>
        <taxon>Coriobacteriales</taxon>
        <taxon>Coriobacteriaceae</taxon>
        <taxon>Collinsella</taxon>
    </lineage>
</organism>
<dbReference type="EMBL" id="JAQLEC010000051">
    <property type="protein sequence ID" value="MDB1839785.1"/>
    <property type="molecule type" value="Genomic_DNA"/>
</dbReference>
<feature type="compositionally biased region" description="Polar residues" evidence="1">
    <location>
        <begin position="1"/>
        <end position="13"/>
    </location>
</feature>
<dbReference type="InterPro" id="IPR027417">
    <property type="entry name" value="P-loop_NTPase"/>
</dbReference>
<keyword evidence="2" id="KW-0472">Membrane</keyword>
<feature type="transmembrane region" description="Helical" evidence="2">
    <location>
        <begin position="141"/>
        <end position="161"/>
    </location>
</feature>
<dbReference type="Pfam" id="PF20693">
    <property type="entry name" value="YobI-ATPase"/>
    <property type="match status" value="1"/>
</dbReference>
<evidence type="ECO:0000256" key="2">
    <source>
        <dbReference type="SAM" id="Phobius"/>
    </source>
</evidence>
<dbReference type="Proteomes" id="UP001212741">
    <property type="component" value="Unassembled WGS sequence"/>
</dbReference>
<name>A0AAW6ARY9_9ACTN</name>
<dbReference type="AlphaFoldDB" id="A0AAW6ARY9"/>
<dbReference type="InterPro" id="IPR048428">
    <property type="entry name" value="YobI-NTPase"/>
</dbReference>
<evidence type="ECO:0000313" key="4">
    <source>
        <dbReference type="EMBL" id="MDB1839785.1"/>
    </source>
</evidence>
<gene>
    <name evidence="4" type="ORF">PMW86_09310</name>
</gene>
<keyword evidence="2" id="KW-1133">Transmembrane helix</keyword>
<comment type="caution">
    <text evidence="4">The sequence shown here is derived from an EMBL/GenBank/DDBJ whole genome shotgun (WGS) entry which is preliminary data.</text>
</comment>
<dbReference type="Gene3D" id="3.40.50.300">
    <property type="entry name" value="P-loop containing nucleotide triphosphate hydrolases"/>
    <property type="match status" value="1"/>
</dbReference>
<protein>
    <recommendedName>
        <fullName evidence="3">YobI-like P-loop NTPase domain-containing protein</fullName>
    </recommendedName>
</protein>
<reference evidence="4" key="1">
    <citation type="submission" date="2023-01" db="EMBL/GenBank/DDBJ databases">
        <title>Human gut microbiome strain richness.</title>
        <authorList>
            <person name="Chen-Liaw A."/>
        </authorList>
    </citation>
    <scope>NUCLEOTIDE SEQUENCE</scope>
    <source>
        <strain evidence="4">D54st1_D6_D54t1_190329</strain>
    </source>
</reference>
<accession>A0AAW6ARY9</accession>
<evidence type="ECO:0000256" key="1">
    <source>
        <dbReference type="SAM" id="MobiDB-lite"/>
    </source>
</evidence>
<sequence>MSISDKSQLSSDDNACELKPMTPKYDESQHRRYVDCLRNALYEQNCKSVALSGSYGSGKSSILEQFVKEAKEDGHSVAKVSLATFNVDPYRQGDCADSSITALLEREILGQLLYQGDPAKAPKSSFNQIHNASLWCKVKSVMPVSLIIFIALICALIFHLSKTVTFASCLTFIADTGKERLQMLMTLAVFLLVAAYSAISLICGYLLWVFDKARIKSISASGITLSIAADEDCASYFNKYRDELIYLFEVNNFDTVIFEDIDRFDDLAIFEELRKLNDLLNMAPGVVGKEGNKVVSFVYAVKDSIFALDRELDQDSREVLGSGRVKFFDMIISVIPFISKFNANEMFAKVFESELEQAKSTKEGQRFSDLLLLAAPYIADMRLMISIRNDYLVMVQEMGSPSFDKPSSLGLTCTGILAIAIYKNLYPLEYEDLRIHKGKLNELYDIHQSGINRLLSQLSAAKKLLQRYKDSNEVTDDVAEALGGELKEALDKRVSSNSHLTIDSDYFYTNRNNSNSIFEPEFWNRFLTLSPADCLYIGQSHSASGAGVMLSKTEFLNLINVDIPNVGIRDVLNKGLNNLAIIDFDLEIESIRTADFFTKPEMVCPTNNSADGYFLEPFSSIVNRIMGEGLISELILEGFIGKDFDLYISKYPSDAKPRVVNFVYHCYQRGVQDLDYAMDNDDCQAVLNIIPTTHLAKSCCFNHYLFDYVLSRKVVKSSINAQDTITTMVNGIIDNFPGSGKQLIERLLEGYPNNRNQVQTLITTLLAQTERAFDILVDSSKDTCSQRSQYELMSYALANINTDCSYTYELSSPWLSKNIESMSIARIVAGETRAIAIANYLKQCSVTIHELGSLGDRLGMSVVDLGNYDVTRANLLFACKTSRVPTLDTLDEVYPVVYARITSSKPALASYLDALGPTEYAATQFAPFVFNRLCRGASAWKLSVKVDGLAKAIVARLNPNDENVDLDILHPINSIDELNVMGRALIRELILKQKVAKTYRNAIYILMLENVDSDCRNLNLFDGFMGLVSIGEMLNNLTSRISNIDEFANGLLYRTHLSSEELLSAMLRLKEIGEDFFPITVISDSIGNINYDKPTVVALADRGLIGPLKVVYEYLDGGYWNFRKKILKKLLRENPAKDWSNLPQLYACDLPRIVAAAKSWGSWLAEDIVSDPHYYIDQCCADDSEKEKVLMEIKKKAEEKGLL</sequence>
<evidence type="ECO:0000259" key="3">
    <source>
        <dbReference type="Pfam" id="PF20693"/>
    </source>
</evidence>
<feature type="region of interest" description="Disordered" evidence="1">
    <location>
        <begin position="1"/>
        <end position="22"/>
    </location>
</feature>
<proteinExistence type="predicted"/>
<evidence type="ECO:0000313" key="5">
    <source>
        <dbReference type="Proteomes" id="UP001212741"/>
    </source>
</evidence>